<comment type="caution">
    <text evidence="1">The sequence shown here is derived from an EMBL/GenBank/DDBJ whole genome shotgun (WGS) entry which is preliminary data.</text>
</comment>
<sequence length="195" mass="22697">MSGMGKTYRSRQLEMQGFTRYCSDHYIETRLDSLPGMGIECVAEWMGQPYEARHWQHCIEYLTLEERSIITFLKECGAANAVIDTTGSVIYLSPDILDRMKQQTLIVYLKASQEVKDELFHIYMTDPKPVVWGDSFYKLPSEPAIDALKRCYPELLEFRAARYTALADVTLPYEIARDEQSMQDKFLQKIRKRLS</sequence>
<name>A0A1F7ULP7_9BACT</name>
<evidence type="ECO:0000313" key="2">
    <source>
        <dbReference type="Proteomes" id="UP000176604"/>
    </source>
</evidence>
<gene>
    <name evidence="1" type="ORF">A3J43_02310</name>
</gene>
<accession>A0A1F7ULP7</accession>
<dbReference type="InterPro" id="IPR027417">
    <property type="entry name" value="P-loop_NTPase"/>
</dbReference>
<dbReference type="EMBL" id="MGEF01000027">
    <property type="protein sequence ID" value="OGL78638.1"/>
    <property type="molecule type" value="Genomic_DNA"/>
</dbReference>
<dbReference type="AlphaFoldDB" id="A0A1F7ULP7"/>
<protein>
    <recommendedName>
        <fullName evidence="3">NadR/Ttd14 AAA domain-containing protein</fullName>
    </recommendedName>
</protein>
<organism evidence="1 2">
    <name type="scientific">Candidatus Uhrbacteria bacterium RIFCSPHIGHO2_12_FULL_54_23</name>
    <dbReference type="NCBI Taxonomy" id="1802397"/>
    <lineage>
        <taxon>Bacteria</taxon>
        <taxon>Candidatus Uhriibacteriota</taxon>
    </lineage>
</organism>
<dbReference type="STRING" id="1802397.A3J43_02310"/>
<reference evidence="1 2" key="1">
    <citation type="journal article" date="2016" name="Nat. Commun.">
        <title>Thousands of microbial genomes shed light on interconnected biogeochemical processes in an aquifer system.</title>
        <authorList>
            <person name="Anantharaman K."/>
            <person name="Brown C.T."/>
            <person name="Hug L.A."/>
            <person name="Sharon I."/>
            <person name="Castelle C.J."/>
            <person name="Probst A.J."/>
            <person name="Thomas B.C."/>
            <person name="Singh A."/>
            <person name="Wilkins M.J."/>
            <person name="Karaoz U."/>
            <person name="Brodie E.L."/>
            <person name="Williams K.H."/>
            <person name="Hubbard S.S."/>
            <person name="Banfield J.F."/>
        </authorList>
    </citation>
    <scope>NUCLEOTIDE SEQUENCE [LARGE SCALE GENOMIC DNA]</scope>
</reference>
<evidence type="ECO:0000313" key="1">
    <source>
        <dbReference type="EMBL" id="OGL78638.1"/>
    </source>
</evidence>
<dbReference type="Proteomes" id="UP000176604">
    <property type="component" value="Unassembled WGS sequence"/>
</dbReference>
<proteinExistence type="predicted"/>
<evidence type="ECO:0008006" key="3">
    <source>
        <dbReference type="Google" id="ProtNLM"/>
    </source>
</evidence>
<dbReference type="Gene3D" id="3.40.50.300">
    <property type="entry name" value="P-loop containing nucleotide triphosphate hydrolases"/>
    <property type="match status" value="1"/>
</dbReference>